<accession>A0AAJ7WC23</accession>
<dbReference type="Proteomes" id="UP000694925">
    <property type="component" value="Unplaced"/>
</dbReference>
<keyword evidence="2" id="KW-1185">Reference proteome</keyword>
<organism evidence="2 3">
    <name type="scientific">Ceratina calcarata</name>
    <dbReference type="NCBI Taxonomy" id="156304"/>
    <lineage>
        <taxon>Eukaryota</taxon>
        <taxon>Metazoa</taxon>
        <taxon>Ecdysozoa</taxon>
        <taxon>Arthropoda</taxon>
        <taxon>Hexapoda</taxon>
        <taxon>Insecta</taxon>
        <taxon>Pterygota</taxon>
        <taxon>Neoptera</taxon>
        <taxon>Endopterygota</taxon>
        <taxon>Hymenoptera</taxon>
        <taxon>Apocrita</taxon>
        <taxon>Aculeata</taxon>
        <taxon>Apoidea</taxon>
        <taxon>Anthophila</taxon>
        <taxon>Apidae</taxon>
        <taxon>Ceratina</taxon>
        <taxon>Zadontomerus</taxon>
    </lineage>
</organism>
<feature type="compositionally biased region" description="Basic and acidic residues" evidence="1">
    <location>
        <begin position="45"/>
        <end position="66"/>
    </location>
</feature>
<evidence type="ECO:0000313" key="3">
    <source>
        <dbReference type="RefSeq" id="XP_026670674.1"/>
    </source>
</evidence>
<feature type="region of interest" description="Disordered" evidence="1">
    <location>
        <begin position="26"/>
        <end position="116"/>
    </location>
</feature>
<feature type="region of interest" description="Disordered" evidence="1">
    <location>
        <begin position="139"/>
        <end position="161"/>
    </location>
</feature>
<dbReference type="RefSeq" id="XP_026670674.1">
    <property type="nucleotide sequence ID" value="XM_026814873.1"/>
</dbReference>
<sequence length="178" mass="20562">MEEYSSDEGPASIAFSQAKIEAMQSLKHAADSAKSTKDLKKKKQQEHLRKMKTQREMKLKVKKLPDEVVNQLSTVPSRTRRTMPEGQPKTKKLSAEKLPKTKKSRKPSVEDFSVPNTEGCTTRFQVMDLKKLKEEKHHEERLSSFRQKMLARNPRQPVSSYLMCLRKRKASGKEKFNS</sequence>
<name>A0AAJ7WC23_9HYME</name>
<dbReference type="AlphaFoldDB" id="A0AAJ7WC23"/>
<protein>
    <submittedName>
        <fullName evidence="3">Uncharacterized protein LOC108626491 isoform X2</fullName>
    </submittedName>
</protein>
<proteinExistence type="predicted"/>
<evidence type="ECO:0000313" key="2">
    <source>
        <dbReference type="Proteomes" id="UP000694925"/>
    </source>
</evidence>
<evidence type="ECO:0000256" key="1">
    <source>
        <dbReference type="SAM" id="MobiDB-lite"/>
    </source>
</evidence>
<gene>
    <name evidence="3" type="primary">LOC108626491</name>
</gene>
<feature type="compositionally biased region" description="Basic and acidic residues" evidence="1">
    <location>
        <begin position="28"/>
        <end position="38"/>
    </location>
</feature>
<dbReference type="GeneID" id="108626491"/>
<reference evidence="3" key="1">
    <citation type="submission" date="2025-08" db="UniProtKB">
        <authorList>
            <consortium name="RefSeq"/>
        </authorList>
    </citation>
    <scope>IDENTIFICATION</scope>
    <source>
        <tissue evidence="3">Whole body</tissue>
    </source>
</reference>